<feature type="domain" description="Ketopantoate reductase C-terminal" evidence="1">
    <location>
        <begin position="12"/>
        <end position="52"/>
    </location>
</feature>
<geneLocation type="plasmid" evidence="2 3">
    <name>pW43B</name>
</geneLocation>
<proteinExistence type="predicted"/>
<evidence type="ECO:0000313" key="2">
    <source>
        <dbReference type="EMBL" id="AZV80846.1"/>
    </source>
</evidence>
<evidence type="ECO:0000259" key="1">
    <source>
        <dbReference type="Pfam" id="PF08546"/>
    </source>
</evidence>
<organism evidence="2 3">
    <name type="scientific">Parasedimentitalea marina</name>
    <dbReference type="NCBI Taxonomy" id="2483033"/>
    <lineage>
        <taxon>Bacteria</taxon>
        <taxon>Pseudomonadati</taxon>
        <taxon>Pseudomonadota</taxon>
        <taxon>Alphaproteobacteria</taxon>
        <taxon>Rhodobacterales</taxon>
        <taxon>Paracoccaceae</taxon>
        <taxon>Parasedimentitalea</taxon>
    </lineage>
</organism>
<evidence type="ECO:0000313" key="3">
    <source>
        <dbReference type="Proteomes" id="UP000283063"/>
    </source>
</evidence>
<protein>
    <recommendedName>
        <fullName evidence="1">Ketopantoate reductase C-terminal domain-containing protein</fullName>
    </recommendedName>
</protein>
<keyword evidence="2" id="KW-0614">Plasmid</keyword>
<accession>A0A3T0N9Z0</accession>
<name>A0A3T0N9Z0_9RHOB</name>
<dbReference type="Gene3D" id="1.10.1040.10">
    <property type="entry name" value="N-(1-d-carboxylethyl)-l-norvaline Dehydrogenase, domain 2"/>
    <property type="match status" value="1"/>
</dbReference>
<keyword evidence="3" id="KW-1185">Reference proteome</keyword>
<dbReference type="OrthoDB" id="9793586at2"/>
<sequence length="52" mass="5762">MIGADHSSGRLTKAVGINVNGDRINSMLNHAYAYHQHHESSMLQDRSAGRRT</sequence>
<dbReference type="InterPro" id="IPR013328">
    <property type="entry name" value="6PGD_dom2"/>
</dbReference>
<dbReference type="AlphaFoldDB" id="A0A3T0N9Z0"/>
<dbReference type="Pfam" id="PF08546">
    <property type="entry name" value="ApbA_C"/>
    <property type="match status" value="1"/>
</dbReference>
<gene>
    <name evidence="2" type="ORF">EBB79_23145</name>
</gene>
<dbReference type="Proteomes" id="UP000283063">
    <property type="component" value="Plasmid pW43B"/>
</dbReference>
<dbReference type="InterPro" id="IPR013752">
    <property type="entry name" value="KPA_reductase"/>
</dbReference>
<dbReference type="KEGG" id="sedi:EBB79_23145"/>
<dbReference type="EMBL" id="CP033221">
    <property type="protein sequence ID" value="AZV80846.1"/>
    <property type="molecule type" value="Genomic_DNA"/>
</dbReference>
<reference evidence="2 3" key="1">
    <citation type="submission" date="2018-10" db="EMBL/GenBank/DDBJ databases">
        <title>Parasedimentitalea marina sp. nov., a psychrophilic bacterium isolated from deep seawater of the New Britain Trench.</title>
        <authorList>
            <person name="Cao J."/>
        </authorList>
    </citation>
    <scope>NUCLEOTIDE SEQUENCE [LARGE SCALE GENOMIC DNA]</scope>
    <source>
        <strain evidence="2 3">W43</strain>
        <plasmid evidence="2 3">pW43B</plasmid>
    </source>
</reference>